<dbReference type="SUPFAM" id="SSF52151">
    <property type="entry name" value="FabD/lysophospholipase-like"/>
    <property type="match status" value="1"/>
</dbReference>
<keyword evidence="3 5" id="KW-0442">Lipid degradation</keyword>
<dbReference type="PANTHER" id="PTHR10728:SF40">
    <property type="entry name" value="PATATIN FAMILY PROTEIN"/>
    <property type="match status" value="1"/>
</dbReference>
<protein>
    <recommendedName>
        <fullName evidence="6">Lysophospholipase</fullName>
        <ecNumber evidence="6">3.1.1.5</ecNumber>
    </recommendedName>
</protein>
<dbReference type="CDD" id="cd00147">
    <property type="entry name" value="cPLA2_like"/>
    <property type="match status" value="1"/>
</dbReference>
<dbReference type="InterPro" id="IPR016035">
    <property type="entry name" value="Acyl_Trfase/lysoPLipase"/>
</dbReference>
<dbReference type="GO" id="GO:0004622">
    <property type="term" value="F:phosphatidylcholine lysophospholipase activity"/>
    <property type="evidence" value="ECO:0007669"/>
    <property type="project" value="UniProtKB-EC"/>
</dbReference>
<feature type="region of interest" description="Disordered" evidence="7">
    <location>
        <begin position="641"/>
        <end position="677"/>
    </location>
</feature>
<feature type="transmembrane region" description="Helical" evidence="8">
    <location>
        <begin position="43"/>
        <end position="62"/>
    </location>
</feature>
<feature type="compositionally biased region" description="Polar residues" evidence="7">
    <location>
        <begin position="132"/>
        <end position="144"/>
    </location>
</feature>
<reference evidence="10" key="1">
    <citation type="journal article" date="2020" name="Stud. Mycol.">
        <title>101 Dothideomycetes genomes: a test case for predicting lifestyles and emergence of pathogens.</title>
        <authorList>
            <person name="Haridas S."/>
            <person name="Albert R."/>
            <person name="Binder M."/>
            <person name="Bloem J."/>
            <person name="Labutti K."/>
            <person name="Salamov A."/>
            <person name="Andreopoulos B."/>
            <person name="Baker S."/>
            <person name="Barry K."/>
            <person name="Bills G."/>
            <person name="Bluhm B."/>
            <person name="Cannon C."/>
            <person name="Castanera R."/>
            <person name="Culley D."/>
            <person name="Daum C."/>
            <person name="Ezra D."/>
            <person name="Gonzalez J."/>
            <person name="Henrissat B."/>
            <person name="Kuo A."/>
            <person name="Liang C."/>
            <person name="Lipzen A."/>
            <person name="Lutzoni F."/>
            <person name="Magnuson J."/>
            <person name="Mondo S."/>
            <person name="Nolan M."/>
            <person name="Ohm R."/>
            <person name="Pangilinan J."/>
            <person name="Park H.-J."/>
            <person name="Ramirez L."/>
            <person name="Alfaro M."/>
            <person name="Sun H."/>
            <person name="Tritt A."/>
            <person name="Yoshinaga Y."/>
            <person name="Zwiers L.-H."/>
            <person name="Turgeon B."/>
            <person name="Goodwin S."/>
            <person name="Spatafora J."/>
            <person name="Crous P."/>
            <person name="Grigoriev I."/>
        </authorList>
    </citation>
    <scope>NUCLEOTIDE SEQUENCE</scope>
    <source>
        <strain evidence="10">CBS 113979</strain>
    </source>
</reference>
<keyword evidence="8" id="KW-0472">Membrane</keyword>
<organism evidence="10 11">
    <name type="scientific">Aulographum hederae CBS 113979</name>
    <dbReference type="NCBI Taxonomy" id="1176131"/>
    <lineage>
        <taxon>Eukaryota</taxon>
        <taxon>Fungi</taxon>
        <taxon>Dikarya</taxon>
        <taxon>Ascomycota</taxon>
        <taxon>Pezizomycotina</taxon>
        <taxon>Dothideomycetes</taxon>
        <taxon>Pleosporomycetidae</taxon>
        <taxon>Aulographales</taxon>
        <taxon>Aulographaceae</taxon>
    </lineage>
</organism>
<evidence type="ECO:0000256" key="4">
    <source>
        <dbReference type="ARBA" id="ARBA00023098"/>
    </source>
</evidence>
<sequence>MARNILRSASAFTARASQRRRLSETSSGLQFWARSNGISKKSYLVASAVGSVITGSVILHFSTIPNSASGLPNQNVLFADSSESTSWWPRQIPFIKRRSTASDGESEKKSGDQDPPSQRQVVKDEDKEDDSGVTSRLSKAAGSTTTDEWSKIPDKIADYIVPSWLKFLPGFISKLQGELSMAPGTLAWEIWDEGHNPEVHPEILWDTSVRVSETLCSDEVAFIQKRKIQTRKALAKYIGIEEKDINPNDIPTIAMCGSGGGLRALVAGCSSYLSARESGLFDCLTYTAGVSGSCWLQALYYSTLSGGQSHQQLINHLKHRLDVHIAFPPAALNLLNSAPTNKYLLSGVIEKVKGLPKAEFGIVDVYGLLLTARLFVPKGELQVDADDLKLSNQRRYIDEGQQPLPIYTAVRHEIPVEEKESTNPAAARAKAQREAWFQWFEFTPYEFWCEELGAGIPTWAMGHQFEGGRTKWRENGLALPELRISLFLGIWGSAFCATLSHYYKEIRPVLKGITGFGGVDDMMRERDQDLVKVHPIEPATIPNFAAGMQDQLPASCPESIIKNDTLQLMDAGMSNNLPIYPLLRPGRDVDVLICFDASADVKTDNWLKVVDGYARQRGIKGWPMGAGWPPEGATPGEIEKELDKAQASSEADAKKKLGDAKVDPEASKDAKASNRPQKTTALSYCNVWVGSTEERTSGEEPPQSKLVDEDMELMRPDAGITVIYFPFMKNPKVDGVDPMTSDFMSTWNFIYTPEQIDKVVQLARANFNEGNEQTKRAVRAVYERKKEKRLVKEAEERKLRRQRKLRLGQAGRKLGEGDHGDHFT</sequence>
<gene>
    <name evidence="10" type="ORF">K402DRAFT_366523</name>
</gene>
<evidence type="ECO:0000259" key="9">
    <source>
        <dbReference type="PROSITE" id="PS51210"/>
    </source>
</evidence>
<dbReference type="AlphaFoldDB" id="A0A6G1HH78"/>
<dbReference type="GO" id="GO:0004623">
    <property type="term" value="F:phospholipase A2 activity"/>
    <property type="evidence" value="ECO:0007669"/>
    <property type="project" value="TreeGrafter"/>
</dbReference>
<comment type="similarity">
    <text evidence="1 6">Belongs to the lysophospholipase family.</text>
</comment>
<keyword evidence="8" id="KW-1133">Transmembrane helix</keyword>
<dbReference type="PROSITE" id="PS51210">
    <property type="entry name" value="PLA2C"/>
    <property type="match status" value="1"/>
</dbReference>
<evidence type="ECO:0000256" key="8">
    <source>
        <dbReference type="SAM" id="Phobius"/>
    </source>
</evidence>
<dbReference type="PANTHER" id="PTHR10728">
    <property type="entry name" value="CYTOSOLIC PHOSPHOLIPASE A2"/>
    <property type="match status" value="1"/>
</dbReference>
<dbReference type="OrthoDB" id="6121437at2759"/>
<dbReference type="GO" id="GO:0005829">
    <property type="term" value="C:cytosol"/>
    <property type="evidence" value="ECO:0007669"/>
    <property type="project" value="TreeGrafter"/>
</dbReference>
<feature type="domain" description="PLA2c" evidence="9">
    <location>
        <begin position="201"/>
        <end position="811"/>
    </location>
</feature>
<dbReference type="EC" id="3.1.1.5" evidence="6"/>
<evidence type="ECO:0000256" key="2">
    <source>
        <dbReference type="ARBA" id="ARBA00022801"/>
    </source>
</evidence>
<dbReference type="Proteomes" id="UP000800041">
    <property type="component" value="Unassembled WGS sequence"/>
</dbReference>
<proteinExistence type="inferred from homology"/>
<dbReference type="EMBL" id="ML977137">
    <property type="protein sequence ID" value="KAF1992380.1"/>
    <property type="molecule type" value="Genomic_DNA"/>
</dbReference>
<comment type="catalytic activity">
    <reaction evidence="6">
        <text>a 1-acyl-sn-glycero-3-phosphocholine + H2O = sn-glycerol 3-phosphocholine + a fatty acid + H(+)</text>
        <dbReference type="Rhea" id="RHEA:15177"/>
        <dbReference type="ChEBI" id="CHEBI:15377"/>
        <dbReference type="ChEBI" id="CHEBI:15378"/>
        <dbReference type="ChEBI" id="CHEBI:16870"/>
        <dbReference type="ChEBI" id="CHEBI:28868"/>
        <dbReference type="ChEBI" id="CHEBI:58168"/>
        <dbReference type="EC" id="3.1.1.5"/>
    </reaction>
</comment>
<evidence type="ECO:0000256" key="3">
    <source>
        <dbReference type="ARBA" id="ARBA00022963"/>
    </source>
</evidence>
<keyword evidence="8" id="KW-0812">Transmembrane</keyword>
<evidence type="ECO:0000256" key="1">
    <source>
        <dbReference type="ARBA" id="ARBA00008780"/>
    </source>
</evidence>
<name>A0A6G1HH78_9PEZI</name>
<dbReference type="SMART" id="SM00022">
    <property type="entry name" value="PLAc"/>
    <property type="match status" value="1"/>
</dbReference>
<keyword evidence="4 5" id="KW-0443">Lipid metabolism</keyword>
<dbReference type="Pfam" id="PF01735">
    <property type="entry name" value="PLA2_B"/>
    <property type="match status" value="1"/>
</dbReference>
<dbReference type="InterPro" id="IPR002642">
    <property type="entry name" value="LysoPLipase_cat_dom"/>
</dbReference>
<accession>A0A6G1HH78</accession>
<evidence type="ECO:0000313" key="11">
    <source>
        <dbReference type="Proteomes" id="UP000800041"/>
    </source>
</evidence>
<feature type="region of interest" description="Disordered" evidence="7">
    <location>
        <begin position="801"/>
        <end position="824"/>
    </location>
</feature>
<evidence type="ECO:0000256" key="7">
    <source>
        <dbReference type="SAM" id="MobiDB-lite"/>
    </source>
</evidence>
<keyword evidence="2 5" id="KW-0378">Hydrolase</keyword>
<feature type="region of interest" description="Disordered" evidence="7">
    <location>
        <begin position="98"/>
        <end position="144"/>
    </location>
</feature>
<evidence type="ECO:0000313" key="10">
    <source>
        <dbReference type="EMBL" id="KAF1992380.1"/>
    </source>
</evidence>
<keyword evidence="11" id="KW-1185">Reference proteome</keyword>
<dbReference type="GO" id="GO:0046475">
    <property type="term" value="P:glycerophospholipid catabolic process"/>
    <property type="evidence" value="ECO:0007669"/>
    <property type="project" value="TreeGrafter"/>
</dbReference>
<evidence type="ECO:0000256" key="5">
    <source>
        <dbReference type="PROSITE-ProRule" id="PRU00555"/>
    </source>
</evidence>
<feature type="compositionally biased region" description="Basic and acidic residues" evidence="7">
    <location>
        <begin position="813"/>
        <end position="824"/>
    </location>
</feature>
<dbReference type="Gene3D" id="3.40.1090.10">
    <property type="entry name" value="Cytosolic phospholipase A2 catalytic domain"/>
    <property type="match status" value="1"/>
</dbReference>
<evidence type="ECO:0000256" key="6">
    <source>
        <dbReference type="RuleBase" id="RU362103"/>
    </source>
</evidence>
<feature type="compositionally biased region" description="Basic and acidic residues" evidence="7">
    <location>
        <begin position="651"/>
        <end position="672"/>
    </location>
</feature>